<evidence type="ECO:0000313" key="2">
    <source>
        <dbReference type="Proteomes" id="UP001178508"/>
    </source>
</evidence>
<sequence length="105" mass="12306">MDDLNMMLEFSCLCYIFFLVEFEGVKRCLRVILRDTVRELVQRKHIKTTVGTTFKARNRIVQYREIQYTGGGFIHTTLTQSGGDRMKTWTFPNEHLGERSATQQP</sequence>
<organism evidence="1 2">
    <name type="scientific">Xyrichtys novacula</name>
    <name type="common">Pearly razorfish</name>
    <name type="synonym">Hemipteronotus novacula</name>
    <dbReference type="NCBI Taxonomy" id="13765"/>
    <lineage>
        <taxon>Eukaryota</taxon>
        <taxon>Metazoa</taxon>
        <taxon>Chordata</taxon>
        <taxon>Craniata</taxon>
        <taxon>Vertebrata</taxon>
        <taxon>Euteleostomi</taxon>
        <taxon>Actinopterygii</taxon>
        <taxon>Neopterygii</taxon>
        <taxon>Teleostei</taxon>
        <taxon>Neoteleostei</taxon>
        <taxon>Acanthomorphata</taxon>
        <taxon>Eupercaria</taxon>
        <taxon>Labriformes</taxon>
        <taxon>Labridae</taxon>
        <taxon>Xyrichtys</taxon>
    </lineage>
</organism>
<gene>
    <name evidence="1" type="ORF">XNOV1_A032603</name>
</gene>
<proteinExistence type="predicted"/>
<dbReference type="AlphaFoldDB" id="A0AAV1EL35"/>
<dbReference type="EMBL" id="OY660864">
    <property type="protein sequence ID" value="CAJ1049447.1"/>
    <property type="molecule type" value="Genomic_DNA"/>
</dbReference>
<reference evidence="1" key="1">
    <citation type="submission" date="2023-08" db="EMBL/GenBank/DDBJ databases">
        <authorList>
            <person name="Alioto T."/>
            <person name="Alioto T."/>
            <person name="Gomez Garrido J."/>
        </authorList>
    </citation>
    <scope>NUCLEOTIDE SEQUENCE</scope>
</reference>
<keyword evidence="2" id="KW-1185">Reference proteome</keyword>
<dbReference type="Proteomes" id="UP001178508">
    <property type="component" value="Chromosome 1"/>
</dbReference>
<name>A0AAV1EL35_XYRNO</name>
<accession>A0AAV1EL35</accession>
<protein>
    <recommendedName>
        <fullName evidence="3">Secreted protein</fullName>
    </recommendedName>
</protein>
<evidence type="ECO:0008006" key="3">
    <source>
        <dbReference type="Google" id="ProtNLM"/>
    </source>
</evidence>
<evidence type="ECO:0000313" key="1">
    <source>
        <dbReference type="EMBL" id="CAJ1049447.1"/>
    </source>
</evidence>